<dbReference type="EMBL" id="JAPQKH010000001">
    <property type="protein sequence ID" value="KAJ5116905.1"/>
    <property type="molecule type" value="Genomic_DNA"/>
</dbReference>
<evidence type="ECO:0000313" key="2">
    <source>
        <dbReference type="Proteomes" id="UP001149165"/>
    </source>
</evidence>
<dbReference type="PANTHER" id="PTHR37315">
    <property type="entry name" value="UPF0311 PROTEIN BLR7842"/>
    <property type="match status" value="1"/>
</dbReference>
<dbReference type="PANTHER" id="PTHR37315:SF1">
    <property type="entry name" value="UPF0311 PROTEIN BLR7842"/>
    <property type="match status" value="1"/>
</dbReference>
<dbReference type="Gene3D" id="2.40.160.20">
    <property type="match status" value="1"/>
</dbReference>
<dbReference type="OrthoDB" id="2544694at2759"/>
<dbReference type="HAMAP" id="MF_00775">
    <property type="entry name" value="UPF0311"/>
    <property type="match status" value="1"/>
</dbReference>
<comment type="caution">
    <text evidence="1">The sequence shown here is derived from an EMBL/GenBank/DDBJ whole genome shotgun (WGS) entry which is preliminary data.</text>
</comment>
<protein>
    <submittedName>
        <fullName evidence="1">Uncharacterized protein</fullName>
    </submittedName>
</protein>
<dbReference type="Pfam" id="PF11578">
    <property type="entry name" value="DUF3237"/>
    <property type="match status" value="1"/>
</dbReference>
<name>A0A9W9GEP9_9EURO</name>
<accession>A0A9W9GEP9</accession>
<dbReference type="InterPro" id="IPR020915">
    <property type="entry name" value="UPF0311"/>
</dbReference>
<sequence length="159" mass="17772">MAPTLAFAFRLEVDLADALDFGKTPAGSRRFIPITGGRAEGPQLNADILPGGGDWNVLREDGVGHLFAKYTIKSDDGVLISVTNEGWIPKFRKRSPQEPRDEAGGEFDMVPEGKWYARTNPRFEVQDGPYNWLNRTMFVGELHKPEIPLHVTIDVYSVE</sequence>
<organism evidence="1 2">
    <name type="scientific">Penicillium angulare</name>
    <dbReference type="NCBI Taxonomy" id="116970"/>
    <lineage>
        <taxon>Eukaryota</taxon>
        <taxon>Fungi</taxon>
        <taxon>Dikarya</taxon>
        <taxon>Ascomycota</taxon>
        <taxon>Pezizomycotina</taxon>
        <taxon>Eurotiomycetes</taxon>
        <taxon>Eurotiomycetidae</taxon>
        <taxon>Eurotiales</taxon>
        <taxon>Aspergillaceae</taxon>
        <taxon>Penicillium</taxon>
    </lineage>
</organism>
<proteinExistence type="inferred from homology"/>
<dbReference type="Proteomes" id="UP001149165">
    <property type="component" value="Unassembled WGS sequence"/>
</dbReference>
<evidence type="ECO:0000313" key="1">
    <source>
        <dbReference type="EMBL" id="KAJ5116905.1"/>
    </source>
</evidence>
<keyword evidence="2" id="KW-1185">Reference proteome</keyword>
<gene>
    <name evidence="1" type="ORF">N7456_001253</name>
</gene>
<reference evidence="1" key="2">
    <citation type="journal article" date="2023" name="IMA Fungus">
        <title>Comparative genomic study of the Penicillium genus elucidates a diverse pangenome and 15 lateral gene transfer events.</title>
        <authorList>
            <person name="Petersen C."/>
            <person name="Sorensen T."/>
            <person name="Nielsen M.R."/>
            <person name="Sondergaard T.E."/>
            <person name="Sorensen J.L."/>
            <person name="Fitzpatrick D.A."/>
            <person name="Frisvad J.C."/>
            <person name="Nielsen K.L."/>
        </authorList>
    </citation>
    <scope>NUCLEOTIDE SEQUENCE</scope>
    <source>
        <strain evidence="1">IBT 30069</strain>
    </source>
</reference>
<reference evidence="1" key="1">
    <citation type="submission" date="2022-11" db="EMBL/GenBank/DDBJ databases">
        <authorList>
            <person name="Petersen C."/>
        </authorList>
    </citation>
    <scope>NUCLEOTIDE SEQUENCE</scope>
    <source>
        <strain evidence="1">IBT 30069</strain>
    </source>
</reference>
<dbReference type="AlphaFoldDB" id="A0A9W9GEP9"/>